<dbReference type="SMART" id="SM00320">
    <property type="entry name" value="WD40"/>
    <property type="match status" value="3"/>
</dbReference>
<reference evidence="3 5" key="2">
    <citation type="submission" date="2018-07" db="EMBL/GenBank/DDBJ databases">
        <title>Complete genome of the Arcobacter bivalviorum type strain LMG 26154.</title>
        <authorList>
            <person name="Miller W.G."/>
            <person name="Yee E."/>
            <person name="Bono J.L."/>
        </authorList>
    </citation>
    <scope>NUCLEOTIDE SEQUENCE [LARGE SCALE GENOMIC DNA]</scope>
    <source>
        <strain evidence="3 5">LMG 26154</strain>
    </source>
</reference>
<evidence type="ECO:0000256" key="2">
    <source>
        <dbReference type="ARBA" id="ARBA00022737"/>
    </source>
</evidence>
<dbReference type="PANTHER" id="PTHR44006">
    <property type="entry name" value="U5 SMALL NUCLEAR RIBONUCLEOPROTEIN 40 KDA PROTEIN"/>
    <property type="match status" value="1"/>
</dbReference>
<dbReference type="KEGG" id="hbv:ABIV_2617"/>
<sequence>MSRLVLVLILFIVSSYALEQKAPTYSLKASGAVQSMVYNNELLYAGTDNGTVEIFDIKTKELVKTIEIPKIKDFMGDMIPSKVYSIDLFEDKLIIVAQGMKGYRNLWIYEKENLKKLIGIEKKYFMQRASFLSDSKIIFALLSNQLGVFDIERNEVILLSQISQSSFSHFMLNENRSKVATTDESGIVRILKTSDLVVEKELEALNLDRVYQVDFKRGKILTAGQDRKAVFYDSFSSYALNFDFLLYSCALSKNAKYGAIAFNEENEILVFNTSSKKYLYKLTGQDATLTQILFLSENEIFASSDSQIINFWSLK</sequence>
<keyword evidence="6" id="KW-1185">Reference proteome</keyword>
<evidence type="ECO:0000256" key="1">
    <source>
        <dbReference type="ARBA" id="ARBA00022574"/>
    </source>
</evidence>
<evidence type="ECO:0000313" key="6">
    <source>
        <dbReference type="Proteomes" id="UP000289193"/>
    </source>
</evidence>
<gene>
    <name evidence="3" type="primary">napL</name>
    <name evidence="3" type="ORF">ABIV_2617</name>
    <name evidence="4" type="ORF">CRV05_08765</name>
</gene>
<dbReference type="PANTHER" id="PTHR44006:SF1">
    <property type="entry name" value="U5 SMALL NUCLEAR RIBONUCLEOPROTEIN 40 KDA PROTEIN"/>
    <property type="match status" value="1"/>
</dbReference>
<dbReference type="RefSeq" id="WP_114840361.1">
    <property type="nucleotide sequence ID" value="NZ_CP031217.1"/>
</dbReference>
<dbReference type="InterPro" id="IPR015943">
    <property type="entry name" value="WD40/YVTN_repeat-like_dom_sf"/>
</dbReference>
<dbReference type="Proteomes" id="UP000253850">
    <property type="component" value="Chromosome"/>
</dbReference>
<dbReference type="EMBL" id="CP031217">
    <property type="protein sequence ID" value="AXH13583.1"/>
    <property type="molecule type" value="Genomic_DNA"/>
</dbReference>
<dbReference type="AlphaFoldDB" id="A0AAX2A6C5"/>
<dbReference type="SUPFAM" id="SSF50978">
    <property type="entry name" value="WD40 repeat-like"/>
    <property type="match status" value="1"/>
</dbReference>
<keyword evidence="1" id="KW-0853">WD repeat</keyword>
<dbReference type="Proteomes" id="UP000289193">
    <property type="component" value="Unassembled WGS sequence"/>
</dbReference>
<dbReference type="InterPro" id="IPR001680">
    <property type="entry name" value="WD40_rpt"/>
</dbReference>
<evidence type="ECO:0000313" key="3">
    <source>
        <dbReference type="EMBL" id="AXH13583.1"/>
    </source>
</evidence>
<reference evidence="4 6" key="1">
    <citation type="submission" date="2017-10" db="EMBL/GenBank/DDBJ databases">
        <title>Genomics of the genus Arcobacter.</title>
        <authorList>
            <person name="Perez-Cataluna A."/>
            <person name="Figueras M.J."/>
        </authorList>
    </citation>
    <scope>NUCLEOTIDE SEQUENCE [LARGE SCALE GENOMIC DNA]</scope>
    <source>
        <strain evidence="4 6">CECT 7835</strain>
    </source>
</reference>
<accession>A0AAX2A6C5</accession>
<dbReference type="GO" id="GO:0003723">
    <property type="term" value="F:RNA binding"/>
    <property type="evidence" value="ECO:0007669"/>
    <property type="project" value="TreeGrafter"/>
</dbReference>
<dbReference type="Gene3D" id="2.130.10.10">
    <property type="entry name" value="YVTN repeat-like/Quinoprotein amine dehydrogenase"/>
    <property type="match status" value="2"/>
</dbReference>
<dbReference type="InterPro" id="IPR036322">
    <property type="entry name" value="WD40_repeat_dom_sf"/>
</dbReference>
<name>A0AAX2A6C5_9BACT</name>
<dbReference type="EMBL" id="PDKM01000004">
    <property type="protein sequence ID" value="RXK09812.1"/>
    <property type="molecule type" value="Genomic_DNA"/>
</dbReference>
<evidence type="ECO:0000313" key="5">
    <source>
        <dbReference type="Proteomes" id="UP000253850"/>
    </source>
</evidence>
<keyword evidence="2" id="KW-0677">Repeat</keyword>
<proteinExistence type="predicted"/>
<protein>
    <submittedName>
        <fullName evidence="3">Nitrate reductase accessory protein</fullName>
    </submittedName>
</protein>
<organism evidence="4 6">
    <name type="scientific">Halarcobacter bivalviorum</name>
    <dbReference type="NCBI Taxonomy" id="663364"/>
    <lineage>
        <taxon>Bacteria</taxon>
        <taxon>Pseudomonadati</taxon>
        <taxon>Campylobacterota</taxon>
        <taxon>Epsilonproteobacteria</taxon>
        <taxon>Campylobacterales</taxon>
        <taxon>Arcobacteraceae</taxon>
        <taxon>Halarcobacter</taxon>
    </lineage>
</organism>
<evidence type="ECO:0000313" key="4">
    <source>
        <dbReference type="EMBL" id="RXK09812.1"/>
    </source>
</evidence>
<dbReference type="InterPro" id="IPR052234">
    <property type="entry name" value="U5_snRNP_Component"/>
</dbReference>